<dbReference type="InterPro" id="IPR013563">
    <property type="entry name" value="Oligopep_ABC_C"/>
</dbReference>
<evidence type="ECO:0000256" key="5">
    <source>
        <dbReference type="SAM" id="MobiDB-lite"/>
    </source>
</evidence>
<accession>A0A3G8JTG0</accession>
<gene>
    <name evidence="7" type="primary">gsiA_5</name>
    <name evidence="7" type="ORF">D7316_04617</name>
</gene>
<dbReference type="InterPro" id="IPR017871">
    <property type="entry name" value="ABC_transporter-like_CS"/>
</dbReference>
<feature type="domain" description="ABC transporter" evidence="6">
    <location>
        <begin position="318"/>
        <end position="566"/>
    </location>
</feature>
<dbReference type="EC" id="3.6.3.-" evidence="7"/>
<dbReference type="KEGG" id="gom:D7316_04617"/>
<evidence type="ECO:0000256" key="1">
    <source>
        <dbReference type="ARBA" id="ARBA00005417"/>
    </source>
</evidence>
<dbReference type="AlphaFoldDB" id="A0A3G8JTG0"/>
<sequence length="583" mass="62245">MTQTVPTLDVRVDGAEADAIADPLLDIGDLVIEYRTDRRWNPAVRGVSLRVEPGEFVSLVGESGSGKSTVVFGALGQLPANARVTGGRIRYSDVDVTGWNDRRMTRVRGNYIGYIPQDPNTSLNPVKKIGHQVAEAVRFNEPAGRFGGTARLNQARWREAALATLRTAGLTDAERVFDQYPHELSGGMKQRALIAIALAGDPKIIVADEPTSALDVTVQKVILDHLVILGAELGIGVLLVTHDLGVAIERSDRILVMRNGEIVESGTPDGITEHAVDEYTRRLLAAAPGRHAGRLTPSRATDVAADPAGATSTPEPVLVAENLSKTYRVPGAGKRAEFHALDGVDLTVLRGTTHAIVGESGAGKSTLAGILAGFTRPDGGSVRVGDADVTSAGRKQLRELRRDLQFVFQNPYTSLDPRFTVERLIAEPLVAFGVGSSRRARAERVGELLDAVALDRDHARRLPRELSGGQRQRVAIARALALNPEIVILDEAVSALDVSVQAQILQLLVDLQAELGLSYVFVTHDLGVVRLIGDQVTVMRSGSVVETGAVEEVFTTPAHPYTRELIAAIPGVAGTGTQLSAQA</sequence>
<dbReference type="PROSITE" id="PS00211">
    <property type="entry name" value="ABC_TRANSPORTER_1"/>
    <property type="match status" value="2"/>
</dbReference>
<evidence type="ECO:0000256" key="2">
    <source>
        <dbReference type="ARBA" id="ARBA00022448"/>
    </source>
</evidence>
<keyword evidence="7" id="KW-0378">Hydrolase</keyword>
<dbReference type="PANTHER" id="PTHR43776:SF7">
    <property type="entry name" value="D,D-DIPEPTIDE TRANSPORT ATP-BINDING PROTEIN DDPF-RELATED"/>
    <property type="match status" value="1"/>
</dbReference>
<evidence type="ECO:0000256" key="3">
    <source>
        <dbReference type="ARBA" id="ARBA00022741"/>
    </source>
</evidence>
<dbReference type="InterPro" id="IPR027417">
    <property type="entry name" value="P-loop_NTPase"/>
</dbReference>
<dbReference type="GO" id="GO:0016887">
    <property type="term" value="F:ATP hydrolysis activity"/>
    <property type="evidence" value="ECO:0007669"/>
    <property type="project" value="InterPro"/>
</dbReference>
<dbReference type="EMBL" id="CP033972">
    <property type="protein sequence ID" value="AZG48005.1"/>
    <property type="molecule type" value="Genomic_DNA"/>
</dbReference>
<dbReference type="Pfam" id="PF00005">
    <property type="entry name" value="ABC_tran"/>
    <property type="match status" value="2"/>
</dbReference>
<evidence type="ECO:0000256" key="4">
    <source>
        <dbReference type="ARBA" id="ARBA00022840"/>
    </source>
</evidence>
<comment type="similarity">
    <text evidence="1">Belongs to the ABC transporter superfamily.</text>
</comment>
<organism evidence="7 8">
    <name type="scientific">Gordonia insulae</name>
    <dbReference type="NCBI Taxonomy" id="2420509"/>
    <lineage>
        <taxon>Bacteria</taxon>
        <taxon>Bacillati</taxon>
        <taxon>Actinomycetota</taxon>
        <taxon>Actinomycetes</taxon>
        <taxon>Mycobacteriales</taxon>
        <taxon>Gordoniaceae</taxon>
        <taxon>Gordonia</taxon>
    </lineage>
</organism>
<dbReference type="GO" id="GO:0015833">
    <property type="term" value="P:peptide transport"/>
    <property type="evidence" value="ECO:0007669"/>
    <property type="project" value="InterPro"/>
</dbReference>
<dbReference type="Gene3D" id="3.40.50.300">
    <property type="entry name" value="P-loop containing nucleotide triphosphate hydrolases"/>
    <property type="match status" value="2"/>
</dbReference>
<proteinExistence type="inferred from homology"/>
<dbReference type="Pfam" id="PF08352">
    <property type="entry name" value="oligo_HPY"/>
    <property type="match status" value="1"/>
</dbReference>
<dbReference type="RefSeq" id="WP_124710284.1">
    <property type="nucleotide sequence ID" value="NZ_CP033972.1"/>
</dbReference>
<evidence type="ECO:0000313" key="8">
    <source>
        <dbReference type="Proteomes" id="UP000271469"/>
    </source>
</evidence>
<dbReference type="InterPro" id="IPR003439">
    <property type="entry name" value="ABC_transporter-like_ATP-bd"/>
</dbReference>
<dbReference type="OrthoDB" id="8036461at2"/>
<feature type="region of interest" description="Disordered" evidence="5">
    <location>
        <begin position="290"/>
        <end position="314"/>
    </location>
</feature>
<dbReference type="InterPro" id="IPR050319">
    <property type="entry name" value="ABC_transp_ATP-bind"/>
</dbReference>
<dbReference type="SMART" id="SM00382">
    <property type="entry name" value="AAA"/>
    <property type="match status" value="2"/>
</dbReference>
<feature type="domain" description="ABC transporter" evidence="6">
    <location>
        <begin position="25"/>
        <end position="284"/>
    </location>
</feature>
<dbReference type="InterPro" id="IPR003593">
    <property type="entry name" value="AAA+_ATPase"/>
</dbReference>
<dbReference type="GO" id="GO:0055085">
    <property type="term" value="P:transmembrane transport"/>
    <property type="evidence" value="ECO:0007669"/>
    <property type="project" value="UniProtKB-ARBA"/>
</dbReference>
<dbReference type="GO" id="GO:0005524">
    <property type="term" value="F:ATP binding"/>
    <property type="evidence" value="ECO:0007669"/>
    <property type="project" value="UniProtKB-KW"/>
</dbReference>
<dbReference type="NCBIfam" id="NF008453">
    <property type="entry name" value="PRK11308.1"/>
    <property type="match status" value="2"/>
</dbReference>
<keyword evidence="4 7" id="KW-0067">ATP-binding</keyword>
<keyword evidence="2" id="KW-0813">Transport</keyword>
<keyword evidence="8" id="KW-1185">Reference proteome</keyword>
<evidence type="ECO:0000313" key="7">
    <source>
        <dbReference type="EMBL" id="AZG48005.1"/>
    </source>
</evidence>
<dbReference type="PROSITE" id="PS50893">
    <property type="entry name" value="ABC_TRANSPORTER_2"/>
    <property type="match status" value="2"/>
</dbReference>
<dbReference type="Proteomes" id="UP000271469">
    <property type="component" value="Chromosome"/>
</dbReference>
<dbReference type="CDD" id="cd03257">
    <property type="entry name" value="ABC_NikE_OppD_transporters"/>
    <property type="match status" value="2"/>
</dbReference>
<evidence type="ECO:0000259" key="6">
    <source>
        <dbReference type="PROSITE" id="PS50893"/>
    </source>
</evidence>
<dbReference type="SUPFAM" id="SSF52540">
    <property type="entry name" value="P-loop containing nucleoside triphosphate hydrolases"/>
    <property type="match status" value="2"/>
</dbReference>
<protein>
    <submittedName>
        <fullName evidence="7">Glutathione import ATP-binding protein GsiA</fullName>
        <ecNumber evidence="7">3.6.3.-</ecNumber>
    </submittedName>
</protein>
<name>A0A3G8JTG0_9ACTN</name>
<keyword evidence="3" id="KW-0547">Nucleotide-binding</keyword>
<reference evidence="7 8" key="1">
    <citation type="submission" date="2018-11" db="EMBL/GenBank/DDBJ databases">
        <title>Gordonia insulae sp. nov., isolated from an island soil.</title>
        <authorList>
            <person name="Kim Y.S."/>
            <person name="Kim S.B."/>
        </authorList>
    </citation>
    <scope>NUCLEOTIDE SEQUENCE [LARGE SCALE GENOMIC DNA]</scope>
    <source>
        <strain evidence="7 8">MMS17-SY073</strain>
    </source>
</reference>
<dbReference type="PANTHER" id="PTHR43776">
    <property type="entry name" value="TRANSPORT ATP-BINDING PROTEIN"/>
    <property type="match status" value="1"/>
</dbReference>